<organism evidence="3">
    <name type="scientific">Cryptosporidium hominis</name>
    <dbReference type="NCBI Taxonomy" id="237895"/>
    <lineage>
        <taxon>Eukaryota</taxon>
        <taxon>Sar</taxon>
        <taxon>Alveolata</taxon>
        <taxon>Apicomplexa</taxon>
        <taxon>Conoidasida</taxon>
        <taxon>Coccidia</taxon>
        <taxon>Eucoccidiorida</taxon>
        <taxon>Eimeriorina</taxon>
        <taxon>Cryptosporidiidae</taxon>
        <taxon>Cryptosporidium</taxon>
    </lineage>
</organism>
<feature type="chain" id="PRO_5006627803" description="SUN domain-containing protein" evidence="2">
    <location>
        <begin position="23"/>
        <end position="391"/>
    </location>
</feature>
<proteinExistence type="predicted"/>
<dbReference type="Proteomes" id="UP000199752">
    <property type="component" value="Chromosome 7"/>
</dbReference>
<reference evidence="4 5" key="3">
    <citation type="submission" date="2017-10" db="EMBL/GenBank/DDBJ databases">
        <title>Consistent, comparative and evidence-based genome annotation and re-annotation for the closely-related species, Cryptosporidium parvum, C. hominis and C. tyzzeri.</title>
        <authorList>
            <person name="Baptista R.P."/>
            <person name="Li Y."/>
            <person name="Sateriale A."/>
            <person name="Striepen B."/>
            <person name="Kissinger J.C."/>
        </authorList>
    </citation>
    <scope>NUCLEOTIDE SEQUENCE [LARGE SCALE GENOMIC DNA]</scope>
    <source>
        <strain evidence="4">30976</strain>
    </source>
</reference>
<reference evidence="3" key="2">
    <citation type="submission" date="2015-08" db="EMBL/GenBank/DDBJ databases">
        <authorList>
            <person name="Babu N.S."/>
            <person name="Beckwith C.J."/>
            <person name="Beseler K.G."/>
            <person name="Brison A."/>
            <person name="Carone J.V."/>
            <person name="Caskin T.P."/>
            <person name="Diamond M."/>
            <person name="Durham M.E."/>
            <person name="Foxe J.M."/>
            <person name="Go M."/>
            <person name="Henderson B.A."/>
            <person name="Jones I.B."/>
            <person name="McGettigan J.A."/>
            <person name="Micheletti S.J."/>
            <person name="Nasrallah M.E."/>
            <person name="Ortiz D."/>
            <person name="Piller C.R."/>
            <person name="Privatt S.R."/>
            <person name="Schneider S.L."/>
            <person name="Sharp S."/>
            <person name="Smith T.C."/>
            <person name="Stanton J.D."/>
            <person name="Ullery H.E."/>
            <person name="Wilson R.J."/>
            <person name="Serrano M.G."/>
            <person name="Buck G."/>
            <person name="Lee V."/>
            <person name="Wang Y."/>
            <person name="Carvalho R."/>
            <person name="Voegtly L."/>
            <person name="Shi R."/>
            <person name="Duckworth R."/>
            <person name="Johnson A."/>
            <person name="Loviza R."/>
            <person name="Walstead R."/>
            <person name="Shah Z."/>
            <person name="Kiflezghi M."/>
            <person name="Wade K."/>
            <person name="Ball S.L."/>
            <person name="Bradley K.W."/>
            <person name="Asai D.J."/>
            <person name="Bowman C.A."/>
            <person name="Russell D.A."/>
            <person name="Pope W.H."/>
            <person name="Jacobs-Sera D."/>
            <person name="Hendrix R.W."/>
            <person name="Hatfull G.F."/>
        </authorList>
    </citation>
    <scope>NUCLEOTIDE SEQUENCE [LARGE SCALE GENOMIC DNA]</scope>
</reference>
<keyword evidence="2" id="KW-0732">Signal</keyword>
<keyword evidence="1" id="KW-0472">Membrane</keyword>
<keyword evidence="1" id="KW-0812">Transmembrane</keyword>
<evidence type="ECO:0000256" key="2">
    <source>
        <dbReference type="SAM" id="SignalP"/>
    </source>
</evidence>
<dbReference type="AlphaFoldDB" id="A0A0S4TIN7"/>
<name>A0A0S4TIN7_CRYHO</name>
<keyword evidence="5" id="KW-1185">Reference proteome</keyword>
<feature type="signal peptide" evidence="2">
    <location>
        <begin position="1"/>
        <end position="22"/>
    </location>
</feature>
<dbReference type="VEuPathDB" id="CryptoDB:GY17_00003309"/>
<feature type="transmembrane region" description="Helical" evidence="1">
    <location>
        <begin position="330"/>
        <end position="352"/>
    </location>
</feature>
<sequence length="391" mass="44688">MNSWVLRVIWLDVVLLVGKVFGITGDESSVLFPYRNPKVGVIPISVGNGPGDLIVRIWEENVRLEWERSEEERRGECLIIGKGVSCGDFDCKKYMNDEQGVAKVCNYLEFTPENKWIPSFIDEDLPICRIFNLGNIVGIRNTLSEYLFNSPRACLCSGEKKSENFKILSPSVSGDDIGGWKFEIFKDNMEIPKIYPFNRFIVDVRVLVNPGWNLEFVLSSSSLQISKAAFSIVSLKKDYLCQGFPEDESLKILQPTGLSSKGSQIIQTYSWNPSKSNGYLKDGHFDYKFPVNHQTTTHYYLCYYHHYNSNSGHLLGNVYFRLNPEDATQIFSLILLIIIFTPLILFSIHIIISSKFKTSIEKLQGYILFEDRNKVSSVFFQAFLYESNSSL</sequence>
<evidence type="ECO:0008006" key="6">
    <source>
        <dbReference type="Google" id="ProtNLM"/>
    </source>
</evidence>
<dbReference type="OrthoDB" id="341148at2759"/>
<dbReference type="EMBL" id="JTAI01000003">
    <property type="protein sequence ID" value="PPS95930.1"/>
    <property type="molecule type" value="Genomic_DNA"/>
</dbReference>
<dbReference type="Proteomes" id="UP001429100">
    <property type="component" value="Unassembled WGS sequence"/>
</dbReference>
<evidence type="ECO:0000256" key="1">
    <source>
        <dbReference type="SAM" id="Phobius"/>
    </source>
</evidence>
<gene>
    <name evidence="3" type="ORF">CHUDEA7_750</name>
    <name evidence="4" type="ORF">GY17_00003309</name>
</gene>
<accession>A0A0S4TIN7</accession>
<evidence type="ECO:0000313" key="4">
    <source>
        <dbReference type="EMBL" id="PPS95930.1"/>
    </source>
</evidence>
<protein>
    <recommendedName>
        <fullName evidence="6">SUN domain-containing protein</fullName>
    </recommendedName>
</protein>
<dbReference type="EMBL" id="LN877953">
    <property type="protein sequence ID" value="CUV07052.1"/>
    <property type="molecule type" value="Genomic_DNA"/>
</dbReference>
<evidence type="ECO:0000313" key="3">
    <source>
        <dbReference type="EMBL" id="CUV07052.1"/>
    </source>
</evidence>
<dbReference type="VEuPathDB" id="CryptoDB:CHUDEA7_750"/>
<keyword evidence="1" id="KW-1133">Transmembrane helix</keyword>
<reference evidence="4 5" key="1">
    <citation type="submission" date="2014-11" db="EMBL/GenBank/DDBJ databases">
        <title>Comparative genomic analysis of Cryptosporidium hominis reveals occurrence of genetic recombination in virulent subtypes.</title>
        <authorList>
            <person name="Guo Y."/>
            <person name="Tang K."/>
            <person name="Frace M."/>
            <person name="Li N."/>
            <person name="Roellig D.M."/>
            <person name="Sammons S."/>
            <person name="Knipe K."/>
            <person name="Rowe L."/>
            <person name="Feng Y."/>
            <person name="Xiao L."/>
        </authorList>
    </citation>
    <scope>NUCLEOTIDE SEQUENCE [LARGE SCALE GENOMIC DNA]</scope>
    <source>
        <strain evidence="4">30976</strain>
    </source>
</reference>
<dbReference type="VEuPathDB" id="CryptoDB:ChTU502y2012_407g0375"/>
<dbReference type="VEuPathDB" id="CryptoDB:Chro.70091"/>
<evidence type="ECO:0000313" key="5">
    <source>
        <dbReference type="Proteomes" id="UP001429100"/>
    </source>
</evidence>